<reference evidence="4 5" key="1">
    <citation type="submission" date="2007-05" db="EMBL/GenBank/DDBJ databases">
        <title>Complete sequence of Geobacter uraniireducens Rf4.</title>
        <authorList>
            <consortium name="US DOE Joint Genome Institute"/>
            <person name="Copeland A."/>
            <person name="Lucas S."/>
            <person name="Lapidus A."/>
            <person name="Barry K."/>
            <person name="Detter J.C."/>
            <person name="Glavina del Rio T."/>
            <person name="Hammon N."/>
            <person name="Israni S."/>
            <person name="Dalin E."/>
            <person name="Tice H."/>
            <person name="Pitluck S."/>
            <person name="Chertkov O."/>
            <person name="Brettin T."/>
            <person name="Bruce D."/>
            <person name="Han C."/>
            <person name="Schmutz J."/>
            <person name="Larimer F."/>
            <person name="Land M."/>
            <person name="Hauser L."/>
            <person name="Kyrpides N."/>
            <person name="Mikhailova N."/>
            <person name="Shelobolina E."/>
            <person name="Aklujkar M."/>
            <person name="Lovley D."/>
            <person name="Richardson P."/>
        </authorList>
    </citation>
    <scope>NUCLEOTIDE SEQUENCE [LARGE SCALE GENOMIC DNA]</scope>
    <source>
        <strain evidence="4 5">Rf4</strain>
    </source>
</reference>
<dbReference type="Gene3D" id="3.30.450.40">
    <property type="match status" value="1"/>
</dbReference>
<dbReference type="PROSITE" id="PS50887">
    <property type="entry name" value="GGDEF"/>
    <property type="match status" value="1"/>
</dbReference>
<dbReference type="OrthoDB" id="9759607at2"/>
<evidence type="ECO:0000256" key="1">
    <source>
        <dbReference type="ARBA" id="ARBA00012528"/>
    </source>
</evidence>
<dbReference type="AlphaFoldDB" id="A5G7Y0"/>
<evidence type="ECO:0000259" key="3">
    <source>
        <dbReference type="PROSITE" id="PS50887"/>
    </source>
</evidence>
<dbReference type="InterPro" id="IPR003018">
    <property type="entry name" value="GAF"/>
</dbReference>
<dbReference type="InterPro" id="IPR029016">
    <property type="entry name" value="GAF-like_dom_sf"/>
</dbReference>
<dbReference type="Proteomes" id="UP000006695">
    <property type="component" value="Chromosome"/>
</dbReference>
<dbReference type="KEGG" id="gur:Gura_3745"/>
<dbReference type="Pfam" id="PF00990">
    <property type="entry name" value="GGDEF"/>
    <property type="match status" value="1"/>
</dbReference>
<dbReference type="EMBL" id="CP000698">
    <property type="protein sequence ID" value="ABQ27898.1"/>
    <property type="molecule type" value="Genomic_DNA"/>
</dbReference>
<dbReference type="PANTHER" id="PTHR45138:SF9">
    <property type="entry name" value="DIGUANYLATE CYCLASE DGCM-RELATED"/>
    <property type="match status" value="1"/>
</dbReference>
<dbReference type="InterPro" id="IPR050469">
    <property type="entry name" value="Diguanylate_Cyclase"/>
</dbReference>
<dbReference type="GO" id="GO:0043709">
    <property type="term" value="P:cell adhesion involved in single-species biofilm formation"/>
    <property type="evidence" value="ECO:0007669"/>
    <property type="project" value="TreeGrafter"/>
</dbReference>
<dbReference type="GO" id="GO:0052621">
    <property type="term" value="F:diguanylate cyclase activity"/>
    <property type="evidence" value="ECO:0007669"/>
    <property type="project" value="UniProtKB-EC"/>
</dbReference>
<dbReference type="Gene3D" id="3.30.70.270">
    <property type="match status" value="1"/>
</dbReference>
<accession>A5G7Y0</accession>
<dbReference type="PANTHER" id="PTHR45138">
    <property type="entry name" value="REGULATORY COMPONENTS OF SENSORY TRANSDUCTION SYSTEM"/>
    <property type="match status" value="1"/>
</dbReference>
<dbReference type="SUPFAM" id="SSF55781">
    <property type="entry name" value="GAF domain-like"/>
    <property type="match status" value="2"/>
</dbReference>
<dbReference type="GO" id="GO:1902201">
    <property type="term" value="P:negative regulation of bacterial-type flagellum-dependent cell motility"/>
    <property type="evidence" value="ECO:0007669"/>
    <property type="project" value="TreeGrafter"/>
</dbReference>
<dbReference type="SMART" id="SM00065">
    <property type="entry name" value="GAF"/>
    <property type="match status" value="1"/>
</dbReference>
<dbReference type="FunFam" id="3.30.70.270:FF:000001">
    <property type="entry name" value="Diguanylate cyclase domain protein"/>
    <property type="match status" value="1"/>
</dbReference>
<dbReference type="GO" id="GO:0005886">
    <property type="term" value="C:plasma membrane"/>
    <property type="evidence" value="ECO:0007669"/>
    <property type="project" value="TreeGrafter"/>
</dbReference>
<proteinExistence type="predicted"/>
<evidence type="ECO:0000256" key="2">
    <source>
        <dbReference type="ARBA" id="ARBA00034247"/>
    </source>
</evidence>
<protein>
    <recommendedName>
        <fullName evidence="1">diguanylate cyclase</fullName>
        <ecNumber evidence="1">2.7.7.65</ecNumber>
    </recommendedName>
</protein>
<feature type="domain" description="GGDEF" evidence="3">
    <location>
        <begin position="532"/>
        <end position="667"/>
    </location>
</feature>
<dbReference type="InterPro" id="IPR043128">
    <property type="entry name" value="Rev_trsase/Diguanyl_cyclase"/>
</dbReference>
<dbReference type="InterPro" id="IPR029787">
    <property type="entry name" value="Nucleotide_cyclase"/>
</dbReference>
<dbReference type="Pfam" id="PF13185">
    <property type="entry name" value="GAF_2"/>
    <property type="match status" value="1"/>
</dbReference>
<dbReference type="STRING" id="351605.Gura_3745"/>
<dbReference type="RefSeq" id="WP_011940549.1">
    <property type="nucleotide sequence ID" value="NC_009483.1"/>
</dbReference>
<dbReference type="SUPFAM" id="SSF55073">
    <property type="entry name" value="Nucleotide cyclase"/>
    <property type="match status" value="1"/>
</dbReference>
<sequence>MEKNSMKTQPVELLAALKSYLFLAPYNLTLYYRENGAVDSFGDGFKSCGAIIQDQLSNDMCHHFFEKNIKADLKTKKTTVYRYSGGFLSFVVPFDISDTSFCLIGNGVRDKSIDLWQLETLARGEKVDGFSLLNQLEKLPVTTVQEMEEVAEQIQKMLPSLQVDRFYKSLFDKTMRQLSTIVGILEQLDKVATIEETISLSSEMLGFLFNFPKIAIALRDEDGKAFSMAGTWGLPEKLGSIPEENIAVLVSPDKVKKTVRFGKELRGLFPGLKADRVTCFPLESEGQLFGVIALFDSELQTVDLLLIELVASKVAAKLMQLKREAEHLQVSLLTNKLMSLTNILLFAESKEELYKIILEIAADLLSACQGSIMLIDKKGENLHIVFSMGMSLQVAQCMTVKVGKGIAGKVAKTGTPLLVNDVEKDSRVGMKNRPRFKSKSLICIPLKLKDKIIGVLNLSDKENLGAFTEADMNLLTSFANLASLMIERTLVLEQSSMFEKLSVTDPLTGLYNRRFLKNRLEEELNRSVRHGLNLTFLFIDLDYFKIYNDFCGHLAGDEALKKTADIIKASLRDMDIVARYGGEEFCAILPGTSKKESIVVAERIRVGIEKEIFPEEESLPLGKLTASLGIASFPEDGHTFTSLVHAADVALYEAKANGRNQIIAAYPSMPNDSKSGLHNNQ</sequence>
<gene>
    <name evidence="4" type="ordered locus">Gura_3745</name>
</gene>
<dbReference type="HOGENOM" id="CLU_399425_0_0_7"/>
<name>A5G7Y0_GEOUR</name>
<comment type="catalytic activity">
    <reaction evidence="2">
        <text>2 GTP = 3',3'-c-di-GMP + 2 diphosphate</text>
        <dbReference type="Rhea" id="RHEA:24898"/>
        <dbReference type="ChEBI" id="CHEBI:33019"/>
        <dbReference type="ChEBI" id="CHEBI:37565"/>
        <dbReference type="ChEBI" id="CHEBI:58805"/>
        <dbReference type="EC" id="2.7.7.65"/>
    </reaction>
</comment>
<keyword evidence="5" id="KW-1185">Reference proteome</keyword>
<organism evidence="4 5">
    <name type="scientific">Geotalea uraniireducens (strain Rf4)</name>
    <name type="common">Geobacter uraniireducens</name>
    <dbReference type="NCBI Taxonomy" id="351605"/>
    <lineage>
        <taxon>Bacteria</taxon>
        <taxon>Pseudomonadati</taxon>
        <taxon>Thermodesulfobacteriota</taxon>
        <taxon>Desulfuromonadia</taxon>
        <taxon>Geobacterales</taxon>
        <taxon>Geobacteraceae</taxon>
        <taxon>Geotalea</taxon>
    </lineage>
</organism>
<dbReference type="SMART" id="SM00267">
    <property type="entry name" value="GGDEF"/>
    <property type="match status" value="1"/>
</dbReference>
<evidence type="ECO:0000313" key="5">
    <source>
        <dbReference type="Proteomes" id="UP000006695"/>
    </source>
</evidence>
<dbReference type="NCBIfam" id="TIGR00254">
    <property type="entry name" value="GGDEF"/>
    <property type="match status" value="1"/>
</dbReference>
<evidence type="ECO:0000313" key="4">
    <source>
        <dbReference type="EMBL" id="ABQ27898.1"/>
    </source>
</evidence>
<dbReference type="CDD" id="cd01949">
    <property type="entry name" value="GGDEF"/>
    <property type="match status" value="1"/>
</dbReference>
<dbReference type="InterPro" id="IPR000160">
    <property type="entry name" value="GGDEF_dom"/>
</dbReference>
<dbReference type="EC" id="2.7.7.65" evidence="1"/>